<dbReference type="InterPro" id="IPR046347">
    <property type="entry name" value="bZIP_sf"/>
</dbReference>
<keyword evidence="7" id="KW-0175">Coiled coil</keyword>
<feature type="compositionally biased region" description="Polar residues" evidence="8">
    <location>
        <begin position="159"/>
        <end position="168"/>
    </location>
</feature>
<feature type="domain" description="BZIP" evidence="9">
    <location>
        <begin position="170"/>
        <end position="222"/>
    </location>
</feature>
<dbReference type="SMART" id="SM00338">
    <property type="entry name" value="BRLZ"/>
    <property type="match status" value="1"/>
</dbReference>
<dbReference type="PROSITE" id="PS00036">
    <property type="entry name" value="BZIP_BASIC"/>
    <property type="match status" value="1"/>
</dbReference>
<organism evidence="10 11">
    <name type="scientific">Thlaspi arvense</name>
    <name type="common">Field penny-cress</name>
    <dbReference type="NCBI Taxonomy" id="13288"/>
    <lineage>
        <taxon>Eukaryota</taxon>
        <taxon>Viridiplantae</taxon>
        <taxon>Streptophyta</taxon>
        <taxon>Embryophyta</taxon>
        <taxon>Tracheophyta</taxon>
        <taxon>Spermatophyta</taxon>
        <taxon>Magnoliopsida</taxon>
        <taxon>eudicotyledons</taxon>
        <taxon>Gunneridae</taxon>
        <taxon>Pentapetalae</taxon>
        <taxon>rosids</taxon>
        <taxon>malvids</taxon>
        <taxon>Brassicales</taxon>
        <taxon>Brassicaceae</taxon>
        <taxon>Thlaspideae</taxon>
        <taxon>Thlaspi</taxon>
    </lineage>
</organism>
<gene>
    <name evidence="10" type="ORF">TAV2_LOCUS5836</name>
</gene>
<protein>
    <recommendedName>
        <fullName evidence="9">BZIP domain-containing protein</fullName>
    </recommendedName>
</protein>
<evidence type="ECO:0000256" key="7">
    <source>
        <dbReference type="SAM" id="Coils"/>
    </source>
</evidence>
<keyword evidence="11" id="KW-1185">Reference proteome</keyword>
<dbReference type="EMBL" id="OU466858">
    <property type="protein sequence ID" value="CAH2044375.1"/>
    <property type="molecule type" value="Genomic_DNA"/>
</dbReference>
<evidence type="ECO:0000256" key="8">
    <source>
        <dbReference type="SAM" id="MobiDB-lite"/>
    </source>
</evidence>
<comment type="similarity">
    <text evidence="2">Belongs to the bZIP family.</text>
</comment>
<dbReference type="GO" id="GO:0003700">
    <property type="term" value="F:DNA-binding transcription factor activity"/>
    <property type="evidence" value="ECO:0007669"/>
    <property type="project" value="InterPro"/>
</dbReference>
<dbReference type="PANTHER" id="PTHR46408">
    <property type="entry name" value="BASIC LEUCINE ZIPPER 63"/>
    <property type="match status" value="1"/>
</dbReference>
<evidence type="ECO:0000256" key="1">
    <source>
        <dbReference type="ARBA" id="ARBA00004123"/>
    </source>
</evidence>
<evidence type="ECO:0000256" key="2">
    <source>
        <dbReference type="ARBA" id="ARBA00007163"/>
    </source>
</evidence>
<evidence type="ECO:0000256" key="3">
    <source>
        <dbReference type="ARBA" id="ARBA00023015"/>
    </source>
</evidence>
<name>A0AAU9RJ41_THLAR</name>
<keyword evidence="5" id="KW-0804">Transcription</keyword>
<dbReference type="GO" id="GO:0046983">
    <property type="term" value="F:protein dimerization activity"/>
    <property type="evidence" value="ECO:0007669"/>
    <property type="project" value="UniProtKB-ARBA"/>
</dbReference>
<evidence type="ECO:0000313" key="10">
    <source>
        <dbReference type="EMBL" id="CAH2044375.1"/>
    </source>
</evidence>
<evidence type="ECO:0000256" key="5">
    <source>
        <dbReference type="ARBA" id="ARBA00023163"/>
    </source>
</evidence>
<feature type="coiled-coil region" evidence="7">
    <location>
        <begin position="181"/>
        <end position="215"/>
    </location>
</feature>
<dbReference type="Gene3D" id="1.20.5.170">
    <property type="match status" value="1"/>
</dbReference>
<dbReference type="Pfam" id="PF00170">
    <property type="entry name" value="bZIP_1"/>
    <property type="match status" value="1"/>
</dbReference>
<dbReference type="AlphaFoldDB" id="A0AAU9RJ41"/>
<dbReference type="InterPro" id="IPR004827">
    <property type="entry name" value="bZIP"/>
</dbReference>
<dbReference type="Proteomes" id="UP000836841">
    <property type="component" value="Chromosome 2"/>
</dbReference>
<feature type="region of interest" description="Disordered" evidence="8">
    <location>
        <begin position="123"/>
        <end position="174"/>
    </location>
</feature>
<accession>A0AAU9RJ41</accession>
<dbReference type="PANTHER" id="PTHR46408:SF8">
    <property type="entry name" value="BASIC LEUCINE ZIPPER 9"/>
    <property type="match status" value="1"/>
</dbReference>
<sequence>MRTKEERGLYKEDVYHNLLFPSSLFCHPLKQKMDNHTAKDIGMKRSASELGLPEYLTKFLSSSSSALSRQESILDTSPLDPSFDLMNWDYTCELRDGLLLSDSLIPAGVFLDAQSSICENLSADSPVSANKPEARGGARRTASGFSHDHSDEEDAETEAGQSEMTNDPNDLKRIRRMYSNRESARRSRRRKQEHLADLESQVDAMKGENSTLYKQLIEATQQYRSAGTNNRVLKLGVETLRVKVKLAEDLVATGSLNSSLNQLLQTHLSPLPQSINSLHYTGNTSPAMRVHSDQSMFPGITLSGQNSSPGLGNVSSEAVSCVSDIWP</sequence>
<keyword evidence="3" id="KW-0805">Transcription regulation</keyword>
<evidence type="ECO:0000256" key="6">
    <source>
        <dbReference type="ARBA" id="ARBA00023242"/>
    </source>
</evidence>
<keyword evidence="6" id="KW-0539">Nucleus</keyword>
<evidence type="ECO:0000256" key="4">
    <source>
        <dbReference type="ARBA" id="ARBA00023125"/>
    </source>
</evidence>
<reference evidence="10 11" key="1">
    <citation type="submission" date="2022-03" db="EMBL/GenBank/DDBJ databases">
        <authorList>
            <person name="Nunn A."/>
            <person name="Chopra R."/>
            <person name="Nunn A."/>
            <person name="Contreras Garrido A."/>
        </authorList>
    </citation>
    <scope>NUCLEOTIDE SEQUENCE [LARGE SCALE GENOMIC DNA]</scope>
</reference>
<evidence type="ECO:0000313" key="11">
    <source>
        <dbReference type="Proteomes" id="UP000836841"/>
    </source>
</evidence>
<dbReference type="GO" id="GO:0005634">
    <property type="term" value="C:nucleus"/>
    <property type="evidence" value="ECO:0007669"/>
    <property type="project" value="UniProtKB-SubCell"/>
</dbReference>
<comment type="subcellular location">
    <subcellularLocation>
        <location evidence="1">Nucleus</location>
    </subcellularLocation>
</comment>
<proteinExistence type="inferred from homology"/>
<keyword evidence="4" id="KW-0238">DNA-binding</keyword>
<evidence type="ECO:0000259" key="9">
    <source>
        <dbReference type="PROSITE" id="PS50217"/>
    </source>
</evidence>
<dbReference type="GO" id="GO:0003677">
    <property type="term" value="F:DNA binding"/>
    <property type="evidence" value="ECO:0007669"/>
    <property type="project" value="UniProtKB-KW"/>
</dbReference>
<dbReference type="PROSITE" id="PS50217">
    <property type="entry name" value="BZIP"/>
    <property type="match status" value="1"/>
</dbReference>
<dbReference type="FunFam" id="1.20.5.170:FF:000020">
    <property type="entry name" value="BZIP transcription factor"/>
    <property type="match status" value="1"/>
</dbReference>
<dbReference type="SUPFAM" id="SSF57959">
    <property type="entry name" value="Leucine zipper domain"/>
    <property type="match status" value="1"/>
</dbReference>